<evidence type="ECO:0000313" key="1">
    <source>
        <dbReference type="EMBL" id="GBN75627.1"/>
    </source>
</evidence>
<reference evidence="1 2" key="1">
    <citation type="journal article" date="2019" name="Sci. Rep.">
        <title>Orb-weaving spider Araneus ventricosus genome elucidates the spidroin gene catalogue.</title>
        <authorList>
            <person name="Kono N."/>
            <person name="Nakamura H."/>
            <person name="Ohtoshi R."/>
            <person name="Moran D.A.P."/>
            <person name="Shinohara A."/>
            <person name="Yoshida Y."/>
            <person name="Fujiwara M."/>
            <person name="Mori M."/>
            <person name="Tomita M."/>
            <person name="Arakawa K."/>
        </authorList>
    </citation>
    <scope>NUCLEOTIDE SEQUENCE [LARGE SCALE GENOMIC DNA]</scope>
</reference>
<accession>A0A4Y2RIK3</accession>
<dbReference type="EMBL" id="BGPR01017266">
    <property type="protein sequence ID" value="GBN75627.1"/>
    <property type="molecule type" value="Genomic_DNA"/>
</dbReference>
<dbReference type="Proteomes" id="UP000499080">
    <property type="component" value="Unassembled WGS sequence"/>
</dbReference>
<name>A0A4Y2RIK3_ARAVE</name>
<protein>
    <submittedName>
        <fullName evidence="1">Uncharacterized protein</fullName>
    </submittedName>
</protein>
<organism evidence="1 2">
    <name type="scientific">Araneus ventricosus</name>
    <name type="common">Orbweaver spider</name>
    <name type="synonym">Epeira ventricosa</name>
    <dbReference type="NCBI Taxonomy" id="182803"/>
    <lineage>
        <taxon>Eukaryota</taxon>
        <taxon>Metazoa</taxon>
        <taxon>Ecdysozoa</taxon>
        <taxon>Arthropoda</taxon>
        <taxon>Chelicerata</taxon>
        <taxon>Arachnida</taxon>
        <taxon>Araneae</taxon>
        <taxon>Araneomorphae</taxon>
        <taxon>Entelegynae</taxon>
        <taxon>Araneoidea</taxon>
        <taxon>Araneidae</taxon>
        <taxon>Araneus</taxon>
    </lineage>
</organism>
<evidence type="ECO:0000313" key="2">
    <source>
        <dbReference type="Proteomes" id="UP000499080"/>
    </source>
</evidence>
<sequence>MGCGCVGHIRMTLTGGVGAWAGDDHFVADHSTHVAVSLTMMFKTFARSYTVGIFPMGPSQGTGCIRGRSDNTNGLSCSSAYLYTSVGPRDAATCDDKPFHGVLKYLDMQRTL</sequence>
<dbReference type="AlphaFoldDB" id="A0A4Y2RIK3"/>
<gene>
    <name evidence="1" type="ORF">AVEN_119618_1</name>
</gene>
<comment type="caution">
    <text evidence="1">The sequence shown here is derived from an EMBL/GenBank/DDBJ whole genome shotgun (WGS) entry which is preliminary data.</text>
</comment>
<proteinExistence type="predicted"/>
<keyword evidence="2" id="KW-1185">Reference proteome</keyword>